<proteinExistence type="predicted"/>
<gene>
    <name evidence="2" type="ORF">HPP92_006165</name>
</gene>
<dbReference type="AlphaFoldDB" id="A0A835RVY4"/>
<dbReference type="InterPro" id="IPR002885">
    <property type="entry name" value="PPR_rpt"/>
</dbReference>
<dbReference type="Proteomes" id="UP000636800">
    <property type="component" value="Chromosome 2"/>
</dbReference>
<dbReference type="InterPro" id="IPR046960">
    <property type="entry name" value="PPR_At4g14850-like_plant"/>
</dbReference>
<dbReference type="GO" id="GO:0003723">
    <property type="term" value="F:RNA binding"/>
    <property type="evidence" value="ECO:0007669"/>
    <property type="project" value="InterPro"/>
</dbReference>
<name>A0A835RVY4_VANPL</name>
<evidence type="ECO:0000313" key="2">
    <source>
        <dbReference type="EMBL" id="KAG0492767.1"/>
    </source>
</evidence>
<dbReference type="EMBL" id="JADCNL010000002">
    <property type="protein sequence ID" value="KAG0492767.1"/>
    <property type="molecule type" value="Genomic_DNA"/>
</dbReference>
<organism evidence="2 3">
    <name type="scientific">Vanilla planifolia</name>
    <name type="common">Vanilla</name>
    <dbReference type="NCBI Taxonomy" id="51239"/>
    <lineage>
        <taxon>Eukaryota</taxon>
        <taxon>Viridiplantae</taxon>
        <taxon>Streptophyta</taxon>
        <taxon>Embryophyta</taxon>
        <taxon>Tracheophyta</taxon>
        <taxon>Spermatophyta</taxon>
        <taxon>Magnoliopsida</taxon>
        <taxon>Liliopsida</taxon>
        <taxon>Asparagales</taxon>
        <taxon>Orchidaceae</taxon>
        <taxon>Vanilloideae</taxon>
        <taxon>Vanilleae</taxon>
        <taxon>Vanilla</taxon>
    </lineage>
</organism>
<dbReference type="InterPro" id="IPR011990">
    <property type="entry name" value="TPR-like_helical_dom_sf"/>
</dbReference>
<dbReference type="Gene3D" id="1.25.40.10">
    <property type="entry name" value="Tetratricopeptide repeat domain"/>
    <property type="match status" value="1"/>
</dbReference>
<evidence type="ECO:0008006" key="4">
    <source>
        <dbReference type="Google" id="ProtNLM"/>
    </source>
</evidence>
<accession>A0A835RVY4</accession>
<evidence type="ECO:0000256" key="1">
    <source>
        <dbReference type="ARBA" id="ARBA00022737"/>
    </source>
</evidence>
<dbReference type="Pfam" id="PF01535">
    <property type="entry name" value="PPR"/>
    <property type="match status" value="1"/>
</dbReference>
<dbReference type="PANTHER" id="PTHR47926">
    <property type="entry name" value="PENTATRICOPEPTIDE REPEAT-CONTAINING PROTEIN"/>
    <property type="match status" value="1"/>
</dbReference>
<dbReference type="OrthoDB" id="2405412at2759"/>
<comment type="caution">
    <text evidence="2">The sequence shown here is derived from an EMBL/GenBank/DDBJ whole genome shotgun (WGS) entry which is preliminary data.</text>
</comment>
<protein>
    <recommendedName>
        <fullName evidence="4">Pentatricopeptide repeat-containing protein</fullName>
    </recommendedName>
</protein>
<reference evidence="2 3" key="1">
    <citation type="journal article" date="2020" name="Nat. Food">
        <title>A phased Vanilla planifolia genome enables genetic improvement of flavour and production.</title>
        <authorList>
            <person name="Hasing T."/>
            <person name="Tang H."/>
            <person name="Brym M."/>
            <person name="Khazi F."/>
            <person name="Huang T."/>
            <person name="Chambers A.H."/>
        </authorList>
    </citation>
    <scope>NUCLEOTIDE SEQUENCE [LARGE SCALE GENOMIC DNA]</scope>
    <source>
        <tissue evidence="2">Leaf</tissue>
    </source>
</reference>
<sequence>MPHRDEISWTTIISGYVASSDTIEALTLFHTFLLAETLSPDPFLLSLALKACTSSISLLPHGEAIHALTLKAGTLLSVFVGSSLVDMYSRSKTSAALRVFDEMPFRNALSHGLRHRRICPCRALLRRPHVVSLTCGRHTYPRFPHLRHRPQGMRGRRVYPSWR</sequence>
<keyword evidence="3" id="KW-1185">Reference proteome</keyword>
<keyword evidence="1" id="KW-0677">Repeat</keyword>
<dbReference type="GO" id="GO:0009451">
    <property type="term" value="P:RNA modification"/>
    <property type="evidence" value="ECO:0007669"/>
    <property type="project" value="InterPro"/>
</dbReference>
<evidence type="ECO:0000313" key="3">
    <source>
        <dbReference type="Proteomes" id="UP000636800"/>
    </source>
</evidence>